<dbReference type="EMBL" id="CP019962">
    <property type="protein sequence ID" value="ARD65924.1"/>
    <property type="molecule type" value="Genomic_DNA"/>
</dbReference>
<dbReference type="Proteomes" id="UP000192391">
    <property type="component" value="Chromosome"/>
</dbReference>
<feature type="domain" description="Integrase catalytic" evidence="2">
    <location>
        <begin position="167"/>
        <end position="327"/>
    </location>
</feature>
<dbReference type="InterPro" id="IPR053392">
    <property type="entry name" value="Transposase_IS30-like"/>
</dbReference>
<evidence type="ECO:0000256" key="1">
    <source>
        <dbReference type="ARBA" id="ARBA00023172"/>
    </source>
</evidence>
<dbReference type="Gene3D" id="1.10.10.60">
    <property type="entry name" value="Homeodomain-like"/>
    <property type="match status" value="1"/>
</dbReference>
<keyword evidence="1" id="KW-0233">DNA recombination</keyword>
<dbReference type="Pfam" id="PF13936">
    <property type="entry name" value="HTH_38"/>
    <property type="match status" value="1"/>
</dbReference>
<dbReference type="InterPro" id="IPR025246">
    <property type="entry name" value="IS30-like_HTH"/>
</dbReference>
<dbReference type="Gene3D" id="3.30.420.10">
    <property type="entry name" value="Ribonuclease H-like superfamily/Ribonuclease H"/>
    <property type="match status" value="1"/>
</dbReference>
<sequence length="331" mass="38273">MSHYKHLTPSEREKIYLLYAQNYSLSFIANNIGRNKSTVSRELARNSNKGSYSPSAAQAAYVRRRKQCKPQLKLSDPALYEYVRDRFLKHQWSPEQIAGRFSLENADRPVSYTTIYRAIYAGMFDTKEQRASHGNRRAIRQLRHRGKTRQTKDHLEKRGKIPISHAIADRPAEANTRCRLGDWEADTVIGKKAGPCLVTLADRKSRFLLSQKAEKKASVEVRDTMIQCLTGQPCFSITPDRGKEFARHGEISEALNQVPFYFPLPHHPWQRETNENTNGLLREYFPKGIDLRKVTDSSIQNKVDELNKRPRKCLGFKTPYEIYYSITLHLT</sequence>
<dbReference type="GO" id="GO:0015074">
    <property type="term" value="P:DNA integration"/>
    <property type="evidence" value="ECO:0007669"/>
    <property type="project" value="InterPro"/>
</dbReference>
<dbReference type="GO" id="GO:0006310">
    <property type="term" value="P:DNA recombination"/>
    <property type="evidence" value="ECO:0007669"/>
    <property type="project" value="UniProtKB-KW"/>
</dbReference>
<evidence type="ECO:0000313" key="3">
    <source>
        <dbReference type="EMBL" id="ARD65924.1"/>
    </source>
</evidence>
<accession>A0AAC9W3D1</accession>
<reference evidence="4" key="1">
    <citation type="journal article" date="2017" name="Sci. Rep.">
        <title>Determination of the Genome and Primary Transcriptome of Syngas Fermenting Eubacterium limosum ATCC 8486.</title>
        <authorList>
            <person name="Song Y."/>
            <person name="Shin J."/>
            <person name="Jeong Y."/>
            <person name="Jin S."/>
            <person name="Lee J.K."/>
            <person name="Kim D.R."/>
            <person name="Kim S.C."/>
            <person name="Cho S."/>
            <person name="Cho B.K."/>
        </authorList>
    </citation>
    <scope>NUCLEOTIDE SEQUENCE [LARGE SCALE GENOMIC DNA]</scope>
    <source>
        <strain evidence="4">ATCC 8486</strain>
    </source>
</reference>
<dbReference type="KEGG" id="elim:B2M23_10415"/>
<evidence type="ECO:0000259" key="2">
    <source>
        <dbReference type="PROSITE" id="PS50994"/>
    </source>
</evidence>
<dbReference type="InterPro" id="IPR051917">
    <property type="entry name" value="Transposase-Integrase"/>
</dbReference>
<dbReference type="InterPro" id="IPR012337">
    <property type="entry name" value="RNaseH-like_sf"/>
</dbReference>
<protein>
    <submittedName>
        <fullName evidence="3">IS30 family transposase</fullName>
    </submittedName>
</protein>
<dbReference type="GO" id="GO:0032196">
    <property type="term" value="P:transposition"/>
    <property type="evidence" value="ECO:0007669"/>
    <property type="project" value="TreeGrafter"/>
</dbReference>
<dbReference type="PANTHER" id="PTHR10948:SF23">
    <property type="entry name" value="TRANSPOSASE INSI FOR INSERTION SEQUENCE ELEMENT IS30A-RELATED"/>
    <property type="match status" value="1"/>
</dbReference>
<dbReference type="GO" id="GO:0005829">
    <property type="term" value="C:cytosol"/>
    <property type="evidence" value="ECO:0007669"/>
    <property type="project" value="TreeGrafter"/>
</dbReference>
<dbReference type="GO" id="GO:0004803">
    <property type="term" value="F:transposase activity"/>
    <property type="evidence" value="ECO:0007669"/>
    <property type="project" value="TreeGrafter"/>
</dbReference>
<organism evidence="3 4">
    <name type="scientific">Eubacterium limosum</name>
    <dbReference type="NCBI Taxonomy" id="1736"/>
    <lineage>
        <taxon>Bacteria</taxon>
        <taxon>Bacillati</taxon>
        <taxon>Bacillota</taxon>
        <taxon>Clostridia</taxon>
        <taxon>Eubacteriales</taxon>
        <taxon>Eubacteriaceae</taxon>
        <taxon>Eubacterium</taxon>
    </lineage>
</organism>
<dbReference type="SUPFAM" id="SSF53098">
    <property type="entry name" value="Ribonuclease H-like"/>
    <property type="match status" value="1"/>
</dbReference>
<dbReference type="GO" id="GO:0003676">
    <property type="term" value="F:nucleic acid binding"/>
    <property type="evidence" value="ECO:0007669"/>
    <property type="project" value="InterPro"/>
</dbReference>
<dbReference type="PROSITE" id="PS50994">
    <property type="entry name" value="INTEGRASE"/>
    <property type="match status" value="1"/>
</dbReference>
<dbReference type="NCBIfam" id="NF033563">
    <property type="entry name" value="transpos_IS30"/>
    <property type="match status" value="1"/>
</dbReference>
<dbReference type="PANTHER" id="PTHR10948">
    <property type="entry name" value="TRANSPOSASE"/>
    <property type="match status" value="1"/>
</dbReference>
<proteinExistence type="predicted"/>
<dbReference type="RefSeq" id="WP_038352580.1">
    <property type="nucleotide sequence ID" value="NZ_CP019962.1"/>
</dbReference>
<evidence type="ECO:0000313" key="4">
    <source>
        <dbReference type="Proteomes" id="UP000192391"/>
    </source>
</evidence>
<dbReference type="InterPro" id="IPR036397">
    <property type="entry name" value="RNaseH_sf"/>
</dbReference>
<gene>
    <name evidence="3" type="ORF">B2M23_10415</name>
</gene>
<name>A0AAC9W3D1_EUBLI</name>
<dbReference type="InterPro" id="IPR001584">
    <property type="entry name" value="Integrase_cat-core"/>
</dbReference>
<dbReference type="AlphaFoldDB" id="A0AAC9W3D1"/>